<comment type="caution">
    <text evidence="3">The sequence shown here is derived from an EMBL/GenBank/DDBJ whole genome shotgun (WGS) entry which is preliminary data.</text>
</comment>
<feature type="region of interest" description="Disordered" evidence="1">
    <location>
        <begin position="348"/>
        <end position="409"/>
    </location>
</feature>
<keyword evidence="2" id="KW-0472">Membrane</keyword>
<feature type="compositionally biased region" description="Basic and acidic residues" evidence="1">
    <location>
        <begin position="267"/>
        <end position="276"/>
    </location>
</feature>
<reference evidence="3 4" key="1">
    <citation type="submission" date="2021-06" db="EMBL/GenBank/DDBJ databases">
        <authorList>
            <person name="Palmer J.M."/>
        </authorList>
    </citation>
    <scope>NUCLEOTIDE SEQUENCE [LARGE SCALE GENOMIC DNA]</scope>
    <source>
        <strain evidence="3 4">MEX-2019</strain>
        <tissue evidence="3">Muscle</tissue>
    </source>
</reference>
<feature type="region of interest" description="Disordered" evidence="1">
    <location>
        <begin position="267"/>
        <end position="305"/>
    </location>
</feature>
<name>A0AAV9RQH3_9TELE</name>
<keyword evidence="2" id="KW-0812">Transmembrane</keyword>
<dbReference type="EMBL" id="JAHHUM010001493">
    <property type="protein sequence ID" value="KAK5611231.1"/>
    <property type="molecule type" value="Genomic_DNA"/>
</dbReference>
<feature type="compositionally biased region" description="Polar residues" evidence="1">
    <location>
        <begin position="506"/>
        <end position="518"/>
    </location>
</feature>
<feature type="region of interest" description="Disordered" evidence="1">
    <location>
        <begin position="58"/>
        <end position="243"/>
    </location>
</feature>
<evidence type="ECO:0000313" key="3">
    <source>
        <dbReference type="EMBL" id="KAK5611231.1"/>
    </source>
</evidence>
<feature type="region of interest" description="Disordered" evidence="1">
    <location>
        <begin position="580"/>
        <end position="611"/>
    </location>
</feature>
<feature type="compositionally biased region" description="Acidic residues" evidence="1">
    <location>
        <begin position="196"/>
        <end position="211"/>
    </location>
</feature>
<feature type="compositionally biased region" description="Acidic residues" evidence="1">
    <location>
        <begin position="115"/>
        <end position="129"/>
    </location>
</feature>
<keyword evidence="4" id="KW-1185">Reference proteome</keyword>
<evidence type="ECO:0000256" key="1">
    <source>
        <dbReference type="SAM" id="MobiDB-lite"/>
    </source>
</evidence>
<organism evidence="3 4">
    <name type="scientific">Crenichthys baileyi</name>
    <name type="common">White River springfish</name>
    <dbReference type="NCBI Taxonomy" id="28760"/>
    <lineage>
        <taxon>Eukaryota</taxon>
        <taxon>Metazoa</taxon>
        <taxon>Chordata</taxon>
        <taxon>Craniata</taxon>
        <taxon>Vertebrata</taxon>
        <taxon>Euteleostomi</taxon>
        <taxon>Actinopterygii</taxon>
        <taxon>Neopterygii</taxon>
        <taxon>Teleostei</taxon>
        <taxon>Neoteleostei</taxon>
        <taxon>Acanthomorphata</taxon>
        <taxon>Ovalentaria</taxon>
        <taxon>Atherinomorphae</taxon>
        <taxon>Cyprinodontiformes</taxon>
        <taxon>Goodeidae</taxon>
        <taxon>Crenichthys</taxon>
    </lineage>
</organism>
<feature type="compositionally biased region" description="Acidic residues" evidence="1">
    <location>
        <begin position="519"/>
        <end position="530"/>
    </location>
</feature>
<feature type="region of interest" description="Disordered" evidence="1">
    <location>
        <begin position="1"/>
        <end position="25"/>
    </location>
</feature>
<feature type="compositionally biased region" description="Basic and acidic residues" evidence="1">
    <location>
        <begin position="182"/>
        <end position="195"/>
    </location>
</feature>
<evidence type="ECO:0000313" key="4">
    <source>
        <dbReference type="Proteomes" id="UP001311232"/>
    </source>
</evidence>
<sequence length="682" mass="77244">MMEGFSDLLTDAFSESSVPSFSTGDLDFENLCFDEKSAEEQEENLTTETDEAQLQEASAEGAALFEGPTADTLSIDENAYEDEEFKGISFRSKTPEDDSTSSVGEEEQKVVSSGTDEDEKAESSEEEGDALMSISSSGDVLDSKREDEILDDEDSEALEDADELQVSNKLQEEVDSDEEDTLECRNETIVKHVESEGEEQEREEDSSESEYEGMKIEEENVLSEEPENPYPVDPGDSSSKFPSLSFQNLQDLISEVDGEAYKEKMSDFTGEEHQEAGESFADYPSDFSSGEYGRNPVNVQGASPCPREEECLEKAVTETLLTHTSEEADYEKEEEFLFSRDIEMNADKMMSLDEAPGEEDERKSENLLSVTCFDNEEETSKSDSYSSSEDEEPLRRSSDIFSIQSRTQDLEDDRKLENIKFHDDSTIRHDRYELADFLRSELDVLENNTFLSEYLLTTDDTEETGSPPSDKNQCPEEVANSYSVVQREDTKTSSPFIQGSIDDSFFFNNEPENFTQNGQEEEEEEEEDEYEERRSFEQMKQRIEAFQRFYDSSDDENGPERQIKVQFCADLLSQVNYYDTDSDRKSLSSSSGMEEDPSSAEQSDEPREPEEDLNIKPVYEPTIVQQHQIPADIINTQTCTETPKSLSTLGLIVTLGALTATGLLMFCLTTDQPEWLRQFLFF</sequence>
<feature type="transmembrane region" description="Helical" evidence="2">
    <location>
        <begin position="646"/>
        <end position="668"/>
    </location>
</feature>
<evidence type="ECO:0000256" key="2">
    <source>
        <dbReference type="SAM" id="Phobius"/>
    </source>
</evidence>
<protein>
    <submittedName>
        <fullName evidence="3">Uncharacterized protein</fullName>
    </submittedName>
</protein>
<proteinExistence type="predicted"/>
<feature type="region of interest" description="Disordered" evidence="1">
    <location>
        <begin position="456"/>
        <end position="536"/>
    </location>
</feature>
<accession>A0AAV9RQH3</accession>
<dbReference type="Proteomes" id="UP001311232">
    <property type="component" value="Unassembled WGS sequence"/>
</dbReference>
<feature type="compositionally biased region" description="Polar residues" evidence="1">
    <location>
        <begin position="13"/>
        <end position="23"/>
    </location>
</feature>
<gene>
    <name evidence="3" type="ORF">CRENBAI_020060</name>
</gene>
<keyword evidence="2" id="KW-1133">Transmembrane helix</keyword>
<dbReference type="AlphaFoldDB" id="A0AAV9RQH3"/>
<feature type="compositionally biased region" description="Acidic residues" evidence="1">
    <location>
        <begin position="148"/>
        <end position="163"/>
    </location>
</feature>